<reference evidence="1 2" key="1">
    <citation type="submission" date="2019-09" db="EMBL/GenBank/DDBJ databases">
        <authorList>
            <person name="Chandra G."/>
            <person name="Truman W A."/>
        </authorList>
    </citation>
    <scope>NUCLEOTIDE SEQUENCE [LARGE SCALE GENOMIC DNA]</scope>
    <source>
        <strain evidence="1">PS662</strain>
    </source>
</reference>
<sequence length="47" mass="5259">MQGQIGGVNGFVVIIFTHYILSDKAVWNEKLKPESTPQDEGAGLWKR</sequence>
<proteinExistence type="predicted"/>
<evidence type="ECO:0000313" key="1">
    <source>
        <dbReference type="EMBL" id="VVM70290.1"/>
    </source>
</evidence>
<protein>
    <submittedName>
        <fullName evidence="1">Uncharacterized protein</fullName>
    </submittedName>
</protein>
<dbReference type="Proteomes" id="UP000326953">
    <property type="component" value="Unassembled WGS sequence"/>
</dbReference>
<organism evidence="1 2">
    <name type="scientific">Pseudomonas fluorescens</name>
    <dbReference type="NCBI Taxonomy" id="294"/>
    <lineage>
        <taxon>Bacteria</taxon>
        <taxon>Pseudomonadati</taxon>
        <taxon>Pseudomonadota</taxon>
        <taxon>Gammaproteobacteria</taxon>
        <taxon>Pseudomonadales</taxon>
        <taxon>Pseudomonadaceae</taxon>
        <taxon>Pseudomonas</taxon>
    </lineage>
</organism>
<dbReference type="AlphaFoldDB" id="A0A5E6RQE4"/>
<name>A0A5E6RQE4_PSEFL</name>
<evidence type="ECO:0000313" key="2">
    <source>
        <dbReference type="Proteomes" id="UP000326953"/>
    </source>
</evidence>
<gene>
    <name evidence="1" type="ORF">PS662_01764</name>
</gene>
<dbReference type="EMBL" id="CABVHK010000005">
    <property type="protein sequence ID" value="VVM70290.1"/>
    <property type="molecule type" value="Genomic_DNA"/>
</dbReference>
<accession>A0A5E6RQE4</accession>